<accession>A0AAD0P7J1</accession>
<dbReference type="InterPro" id="IPR035069">
    <property type="entry name" value="TTHA1013/TTHA0281-like"/>
</dbReference>
<proteinExistence type="predicted"/>
<dbReference type="AlphaFoldDB" id="A0AAD0P7J1"/>
<evidence type="ECO:0000313" key="3">
    <source>
        <dbReference type="EMBL" id="AWZ41581.1"/>
    </source>
</evidence>
<dbReference type="EMBL" id="CP023566">
    <property type="protein sequence ID" value="AWZ41581.1"/>
    <property type="molecule type" value="Genomic_DNA"/>
</dbReference>
<dbReference type="Gene3D" id="3.30.160.250">
    <property type="match status" value="1"/>
</dbReference>
<organism evidence="2 5">
    <name type="scientific">Ligilactobacillus murinus</name>
    <dbReference type="NCBI Taxonomy" id="1622"/>
    <lineage>
        <taxon>Bacteria</taxon>
        <taxon>Bacillati</taxon>
        <taxon>Bacillota</taxon>
        <taxon>Bacilli</taxon>
        <taxon>Lactobacillales</taxon>
        <taxon>Lactobacillaceae</taxon>
        <taxon>Ligilactobacillus</taxon>
    </lineage>
</organism>
<dbReference type="InterPro" id="IPR031807">
    <property type="entry name" value="HicB-like"/>
</dbReference>
<dbReference type="Pfam" id="PF15919">
    <property type="entry name" value="HicB_lk_antitox"/>
    <property type="match status" value="1"/>
</dbReference>
<dbReference type="KEGG" id="lmur:CPS94_02470"/>
<dbReference type="SUPFAM" id="SSF143100">
    <property type="entry name" value="TTHA1013/TTHA0281-like"/>
    <property type="match status" value="1"/>
</dbReference>
<evidence type="ECO:0000259" key="1">
    <source>
        <dbReference type="Pfam" id="PF15919"/>
    </source>
</evidence>
<reference evidence="4 5" key="1">
    <citation type="submission" date="2017-09" db="EMBL/GenBank/DDBJ databases">
        <title>Predominant Lactobacillus spp. isolated from feces of mice subjected to short-term calorie restriction.</title>
        <authorList>
            <person name="Zhang C."/>
            <person name="Zhao L."/>
            <person name="Pan F."/>
        </authorList>
    </citation>
    <scope>NUCLEOTIDE SEQUENCE [LARGE SCALE GENOMIC DNA]</scope>
    <source>
        <strain evidence="3 4">CR141</strain>
        <strain evidence="2 5">CR147</strain>
    </source>
</reference>
<evidence type="ECO:0000313" key="5">
    <source>
        <dbReference type="Proteomes" id="UP000250153"/>
    </source>
</evidence>
<feature type="domain" description="HicB-like antitoxin of toxin-antitoxin system" evidence="1">
    <location>
        <begin position="9"/>
        <end position="112"/>
    </location>
</feature>
<keyword evidence="4" id="KW-1185">Reference proteome</keyword>
<dbReference type="EMBL" id="CP023565">
    <property type="protein sequence ID" value="AWZ37864.1"/>
    <property type="molecule type" value="Genomic_DNA"/>
</dbReference>
<dbReference type="Proteomes" id="UP000250153">
    <property type="component" value="Chromosome"/>
</dbReference>
<dbReference type="Proteomes" id="UP000250143">
    <property type="component" value="Chromosome"/>
</dbReference>
<protein>
    <submittedName>
        <fullName evidence="2">HicB family protein</fullName>
    </submittedName>
</protein>
<sequence length="133" mass="14769">MSKSLVMAYPAIFKQEEEGGYFIEFPDLDGVYTGINEDDIPFGLEMASEALGIMLAEFIQNGKKFNDPSPVNAIEHDKNSFVTLVAVDVAKYFEKDKLVKKTLSIPAWVDERGKKLGLNFSALLTKAVLETSE</sequence>
<evidence type="ECO:0000313" key="2">
    <source>
        <dbReference type="EMBL" id="AWZ37864.1"/>
    </source>
</evidence>
<name>A0AAD0P7J1_9LACO</name>
<gene>
    <name evidence="3" type="ORF">CPQ89_08995</name>
    <name evidence="2" type="ORF">CPS94_02470</name>
</gene>
<evidence type="ECO:0000313" key="4">
    <source>
        <dbReference type="Proteomes" id="UP000250143"/>
    </source>
</evidence>